<dbReference type="Pfam" id="PF24092">
    <property type="entry name" value="DUF7373_C"/>
    <property type="match status" value="1"/>
</dbReference>
<dbReference type="InterPro" id="IPR055797">
    <property type="entry name" value="DUF7373"/>
</dbReference>
<name>A0A849BZF6_9NOCA</name>
<feature type="chain" id="PRO_5039355924" evidence="1">
    <location>
        <begin position="23"/>
        <end position="403"/>
    </location>
</feature>
<feature type="domain" description="DUF7373" evidence="2">
    <location>
        <begin position="54"/>
        <end position="251"/>
    </location>
</feature>
<comment type="caution">
    <text evidence="4">The sequence shown here is derived from an EMBL/GenBank/DDBJ whole genome shotgun (WGS) entry which is preliminary data.</text>
</comment>
<dbReference type="Pfam" id="PF24088">
    <property type="entry name" value="DUF7373"/>
    <property type="match status" value="1"/>
</dbReference>
<dbReference type="EMBL" id="JABELX010000006">
    <property type="protein sequence ID" value="NNH71933.1"/>
    <property type="molecule type" value="Genomic_DNA"/>
</dbReference>
<evidence type="ECO:0000259" key="3">
    <source>
        <dbReference type="Pfam" id="PF24092"/>
    </source>
</evidence>
<dbReference type="RefSeq" id="WP_067527208.1">
    <property type="nucleotide sequence ID" value="NZ_JABELX010000006.1"/>
</dbReference>
<sequence>MVRSARKPLFAVYLSLTAVVLAACGSVHGTPVAGEIDVRELEVGAYSTDKYRYDQDAGNSGALLEGFRMSEAVAPTVAIDPALVYGRGGRATTDAADATETALAAVSEPVLERNNLLAAFAASGSDRADLSGREDAPDSTTVTNMVLRFADEQTAATAAQELEDADFDVAPELNRKLSLSQYPDAHIHWRPGIATVGAFMAYRDFVISLFIERPEAVEQDLLDWVRKALDAQVPVLDKFEPTAQSQFSSLEVDPDGLLARVTVKDRSGMEPDPRLFNIYGPTKLVHNANDQSKIRKAVQDSGAEAMANADTGSVIRTRDAAGAELLTTALLADESDHYDTTDAPKEVPGARCVRLNSKGDSETEYKNRCYVTYKRYIGVVSSDDESDVRQRVAAQYALFANSL</sequence>
<dbReference type="AlphaFoldDB" id="A0A849BZF6"/>
<evidence type="ECO:0000313" key="4">
    <source>
        <dbReference type="EMBL" id="NNH71933.1"/>
    </source>
</evidence>
<proteinExistence type="predicted"/>
<evidence type="ECO:0000256" key="1">
    <source>
        <dbReference type="SAM" id="SignalP"/>
    </source>
</evidence>
<protein>
    <submittedName>
        <fullName evidence="4">Uncharacterized protein</fullName>
    </submittedName>
</protein>
<evidence type="ECO:0000313" key="5">
    <source>
        <dbReference type="Proteomes" id="UP000586827"/>
    </source>
</evidence>
<keyword evidence="1" id="KW-0732">Signal</keyword>
<accession>A0A849BZF6</accession>
<dbReference type="InterPro" id="IPR056463">
    <property type="entry name" value="DUF7373_C"/>
</dbReference>
<keyword evidence="5" id="KW-1185">Reference proteome</keyword>
<reference evidence="4 5" key="1">
    <citation type="submission" date="2020-05" db="EMBL/GenBank/DDBJ databases">
        <title>MicrobeNet Type strains.</title>
        <authorList>
            <person name="Nicholson A.C."/>
        </authorList>
    </citation>
    <scope>NUCLEOTIDE SEQUENCE [LARGE SCALE GENOMIC DNA]</scope>
    <source>
        <strain evidence="4 5">JCM 3224</strain>
    </source>
</reference>
<organism evidence="4 5">
    <name type="scientific">Nocardia uniformis</name>
    <dbReference type="NCBI Taxonomy" id="53432"/>
    <lineage>
        <taxon>Bacteria</taxon>
        <taxon>Bacillati</taxon>
        <taxon>Actinomycetota</taxon>
        <taxon>Actinomycetes</taxon>
        <taxon>Mycobacteriales</taxon>
        <taxon>Nocardiaceae</taxon>
        <taxon>Nocardia</taxon>
    </lineage>
</organism>
<gene>
    <name evidence="4" type="ORF">HLB23_19070</name>
</gene>
<feature type="domain" description="DUF7373" evidence="3">
    <location>
        <begin position="257"/>
        <end position="402"/>
    </location>
</feature>
<dbReference type="Proteomes" id="UP000586827">
    <property type="component" value="Unassembled WGS sequence"/>
</dbReference>
<evidence type="ECO:0000259" key="2">
    <source>
        <dbReference type="Pfam" id="PF24088"/>
    </source>
</evidence>
<feature type="signal peptide" evidence="1">
    <location>
        <begin position="1"/>
        <end position="22"/>
    </location>
</feature>
<dbReference type="PROSITE" id="PS51257">
    <property type="entry name" value="PROKAR_LIPOPROTEIN"/>
    <property type="match status" value="1"/>
</dbReference>